<dbReference type="SUPFAM" id="SSF56645">
    <property type="entry name" value="Acyl-CoA dehydrogenase NM domain-like"/>
    <property type="match status" value="1"/>
</dbReference>
<reference evidence="7 8" key="1">
    <citation type="submission" date="2017-07" db="EMBL/GenBank/DDBJ databases">
        <title>Genome sequencing and assembly of Paenibacillus rigui.</title>
        <authorList>
            <person name="Mayilraj S."/>
        </authorList>
    </citation>
    <scope>NUCLEOTIDE SEQUENCE [LARGE SCALE GENOMIC DNA]</scope>
    <source>
        <strain evidence="7 8">JCM 16352</strain>
    </source>
</reference>
<gene>
    <name evidence="7" type="primary">hpaB</name>
    <name evidence="7" type="ORF">CF651_22655</name>
</gene>
<dbReference type="GO" id="GO:0016627">
    <property type="term" value="F:oxidoreductase activity, acting on the CH-CH group of donors"/>
    <property type="evidence" value="ECO:0007669"/>
    <property type="project" value="InterPro"/>
</dbReference>
<name>A0A229UKR6_9BACL</name>
<evidence type="ECO:0000256" key="4">
    <source>
        <dbReference type="PIRSR" id="PIRSR000331-2"/>
    </source>
</evidence>
<evidence type="ECO:0000256" key="2">
    <source>
        <dbReference type="ARBA" id="ARBA00022827"/>
    </source>
</evidence>
<dbReference type="InterPro" id="IPR024719">
    <property type="entry name" value="HpaB/PvcC/4-BUDH_C"/>
</dbReference>
<dbReference type="PIRSF" id="PIRSF000331">
    <property type="entry name" value="HpaA_HpaB"/>
    <property type="match status" value="1"/>
</dbReference>
<keyword evidence="8" id="KW-1185">Reference proteome</keyword>
<dbReference type="GO" id="GO:0016712">
    <property type="term" value="F:oxidoreductase activity, acting on paired donors, with incorporation or reduction of molecular oxygen, reduced flavin or flavoprotein as one donor, and incorporation of one atom of oxygen"/>
    <property type="evidence" value="ECO:0007669"/>
    <property type="project" value="InterPro"/>
</dbReference>
<comment type="caution">
    <text evidence="7">The sequence shown here is derived from an EMBL/GenBank/DDBJ whole genome shotgun (WGS) entry which is preliminary data.</text>
</comment>
<dbReference type="EMBL" id="NMQW01000035">
    <property type="protein sequence ID" value="OXM84047.1"/>
    <property type="molecule type" value="Genomic_DNA"/>
</dbReference>
<organism evidence="7 8">
    <name type="scientific">Paenibacillus rigui</name>
    <dbReference type="NCBI Taxonomy" id="554312"/>
    <lineage>
        <taxon>Bacteria</taxon>
        <taxon>Bacillati</taxon>
        <taxon>Bacillota</taxon>
        <taxon>Bacilli</taxon>
        <taxon>Bacillales</taxon>
        <taxon>Paenibacillaceae</taxon>
        <taxon>Paenibacillus</taxon>
    </lineage>
</organism>
<dbReference type="AlphaFoldDB" id="A0A229UKR6"/>
<sequence length="483" mass="53730">MPIKNGLQYVERLDSSKACIWIRGERLTGPVSQHPAFAGLISTQAALYDLQGREETISRMTYASPATGAPVGMSFLQPRTKADLERRRQMMGMWAEAHHGFLGRAPDYMNTGMMAFGSAADLLSDLHPSYADNMRNYYEYCREQDITLSHAFIVPHAARLSTLMKTFEEPDAPRVVDKTKDGLIVSGAFLLATQGVTAEEILIFPPALPSIHEDNPHAFAFAIPNDLPGVQFICRESLAAGSSKYDYPLSSRFEEMDTLVVLDHVLVPHERVFLYGDEHMAARFIEESHFHTHAGHQVLCKNIAKTEFLLGTLESIVQVLGLGTYPQVIEKIAEVIAGLETLKALLIASEANAKPDRWGLMLPDTKPLYTASFLFPKLYPRMIEIVQLLGASGLVMLPGELDFQSGAAAGIERYLRGIDMDAKAKVGLFRLAWEMSSSAFGGRQCLYERFFFGDAVKVSSRLYNGCADKKDYAEQVKRFLQED</sequence>
<feature type="domain" description="HpaB/PvcC/4-BUDH C-terminal" evidence="5">
    <location>
        <begin position="282"/>
        <end position="480"/>
    </location>
</feature>
<evidence type="ECO:0000313" key="7">
    <source>
        <dbReference type="EMBL" id="OXM84047.1"/>
    </source>
</evidence>
<dbReference type="Gene3D" id="2.40.110.10">
    <property type="entry name" value="Butyryl-CoA Dehydrogenase, subunit A, domain 2"/>
    <property type="match status" value="1"/>
</dbReference>
<proteinExistence type="predicted"/>
<dbReference type="Pfam" id="PF11794">
    <property type="entry name" value="HpaB_N"/>
    <property type="match status" value="1"/>
</dbReference>
<dbReference type="Pfam" id="PF03241">
    <property type="entry name" value="HpaB"/>
    <property type="match status" value="1"/>
</dbReference>
<dbReference type="NCBIfam" id="TIGR02309">
    <property type="entry name" value="HpaB-1"/>
    <property type="match status" value="1"/>
</dbReference>
<keyword evidence="1" id="KW-0285">Flavoprotein</keyword>
<dbReference type="InterPro" id="IPR046373">
    <property type="entry name" value="Acyl-CoA_Oxase/DH_mid-dom_sf"/>
</dbReference>
<evidence type="ECO:0000259" key="6">
    <source>
        <dbReference type="Pfam" id="PF11794"/>
    </source>
</evidence>
<dbReference type="InterPro" id="IPR004925">
    <property type="entry name" value="HpaB/PvcC/4-BUDH"/>
</dbReference>
<evidence type="ECO:0000256" key="1">
    <source>
        <dbReference type="ARBA" id="ARBA00022630"/>
    </source>
</evidence>
<dbReference type="PANTHER" id="PTHR36117:SF3">
    <property type="entry name" value="4-HYDROXYPHENYLACETATE 3-MONOOXYGENASE-RELATED"/>
    <property type="match status" value="1"/>
</dbReference>
<dbReference type="Gene3D" id="1.20.140.10">
    <property type="entry name" value="Butyryl-CoA Dehydrogenase, subunit A, domain 3"/>
    <property type="match status" value="1"/>
</dbReference>
<dbReference type="Proteomes" id="UP000215509">
    <property type="component" value="Unassembled WGS sequence"/>
</dbReference>
<dbReference type="GO" id="GO:0050660">
    <property type="term" value="F:flavin adenine dinucleotide binding"/>
    <property type="evidence" value="ECO:0007669"/>
    <property type="project" value="InterPro"/>
</dbReference>
<dbReference type="OrthoDB" id="9785230at2"/>
<dbReference type="GO" id="GO:0010124">
    <property type="term" value="P:phenylacetate catabolic process"/>
    <property type="evidence" value="ECO:0007669"/>
    <property type="project" value="InterPro"/>
</dbReference>
<evidence type="ECO:0000259" key="5">
    <source>
        <dbReference type="Pfam" id="PF03241"/>
    </source>
</evidence>
<dbReference type="InterPro" id="IPR012687">
    <property type="entry name" value="HpaB_Deino-type"/>
</dbReference>
<dbReference type="PANTHER" id="PTHR36117">
    <property type="entry name" value="4-HYDROXYPHENYLACETATE 3-MONOOXYGENASE-RELATED"/>
    <property type="match status" value="1"/>
</dbReference>
<feature type="domain" description="HpaB/PvcC/4-BUDH N-terminal" evidence="6">
    <location>
        <begin position="6"/>
        <end position="274"/>
    </location>
</feature>
<feature type="binding site" evidence="4">
    <location>
        <position position="193"/>
    </location>
    <ligand>
        <name>FAD</name>
        <dbReference type="ChEBI" id="CHEBI:57692"/>
    </ligand>
</feature>
<evidence type="ECO:0000256" key="3">
    <source>
        <dbReference type="ARBA" id="ARBA00023002"/>
    </source>
</evidence>
<dbReference type="InterPro" id="IPR009100">
    <property type="entry name" value="AcylCoA_DH/oxidase_NM_dom_sf"/>
</dbReference>
<dbReference type="SUPFAM" id="SSF47203">
    <property type="entry name" value="Acyl-CoA dehydrogenase C-terminal domain-like"/>
    <property type="match status" value="1"/>
</dbReference>
<dbReference type="InterPro" id="IPR024674">
    <property type="entry name" value="HpaB/PvcC/4-BUDH_N"/>
</dbReference>
<protein>
    <submittedName>
        <fullName evidence="7">4-hydroxyphenylacetate 3-monooxygenase, oxygenase component</fullName>
    </submittedName>
</protein>
<keyword evidence="2 4" id="KW-0274">FAD</keyword>
<accession>A0A229UKR6</accession>
<dbReference type="Gene3D" id="1.10.3140.10">
    <property type="entry name" value="4-hydroxybutyryl-coa dehydratase, domain 1"/>
    <property type="match status" value="1"/>
</dbReference>
<dbReference type="RefSeq" id="WP_094017156.1">
    <property type="nucleotide sequence ID" value="NZ_NMQW01000035.1"/>
</dbReference>
<keyword evidence="7" id="KW-0503">Monooxygenase</keyword>
<keyword evidence="3" id="KW-0560">Oxidoreductase</keyword>
<evidence type="ECO:0000313" key="8">
    <source>
        <dbReference type="Proteomes" id="UP000215509"/>
    </source>
</evidence>
<dbReference type="InterPro" id="IPR036250">
    <property type="entry name" value="AcylCo_DH-like_C"/>
</dbReference>